<name>A0A7V8B0L3_9HYPH</name>
<feature type="transmembrane region" description="Helical" evidence="1">
    <location>
        <begin position="93"/>
        <end position="113"/>
    </location>
</feature>
<evidence type="ECO:0000313" key="3">
    <source>
        <dbReference type="Proteomes" id="UP000460650"/>
    </source>
</evidence>
<sequence>MDDGHKRNLIGQAAIAERRKRGLAARILRRLMALPVDLLAFVGRTAFYGTWHLLYYIGCAFRAFTAFILLGAAVMMLMTVAVLVKPDAAPMPFWFFPLTSIVLIVLAVVYNVLLDRFAPPGAEDPFDVYRRRSTKR</sequence>
<accession>A0A7V8B0L3</accession>
<organism evidence="2 3">
    <name type="scientific">Brucella tritici</name>
    <dbReference type="NCBI Taxonomy" id="94626"/>
    <lineage>
        <taxon>Bacteria</taxon>
        <taxon>Pseudomonadati</taxon>
        <taxon>Pseudomonadota</taxon>
        <taxon>Alphaproteobacteria</taxon>
        <taxon>Hyphomicrobiales</taxon>
        <taxon>Brucellaceae</taxon>
        <taxon>Brucella/Ochrobactrum group</taxon>
        <taxon>Brucella</taxon>
    </lineage>
</organism>
<dbReference type="Proteomes" id="UP000460650">
    <property type="component" value="Unassembled WGS sequence"/>
</dbReference>
<keyword evidence="1" id="KW-1133">Transmembrane helix</keyword>
<evidence type="ECO:0000313" key="2">
    <source>
        <dbReference type="EMBL" id="KAB2654906.1"/>
    </source>
</evidence>
<evidence type="ECO:0000256" key="1">
    <source>
        <dbReference type="SAM" id="Phobius"/>
    </source>
</evidence>
<comment type="caution">
    <text evidence="2">The sequence shown here is derived from an EMBL/GenBank/DDBJ whole genome shotgun (WGS) entry which is preliminary data.</text>
</comment>
<feature type="transmembrane region" description="Helical" evidence="1">
    <location>
        <begin position="53"/>
        <end position="84"/>
    </location>
</feature>
<keyword evidence="1" id="KW-0812">Transmembrane</keyword>
<gene>
    <name evidence="2" type="ORF">F9K94_22880</name>
</gene>
<proteinExistence type="predicted"/>
<keyword evidence="1" id="KW-0472">Membrane</keyword>
<dbReference type="RefSeq" id="WP_151648878.1">
    <property type="nucleotide sequence ID" value="NZ_WBVY01000009.1"/>
</dbReference>
<reference evidence="2 3" key="1">
    <citation type="submission" date="2019-09" db="EMBL/GenBank/DDBJ databases">
        <title>Taxonomic organization of the family Brucellaceae based on a phylogenomic approach.</title>
        <authorList>
            <person name="Leclercq S."/>
            <person name="Cloeckaert A."/>
            <person name="Zygmunt M.S."/>
        </authorList>
    </citation>
    <scope>NUCLEOTIDE SEQUENCE [LARGE SCALE GENOMIC DNA]</scope>
    <source>
        <strain evidence="2 3">TA93</strain>
    </source>
</reference>
<protein>
    <submittedName>
        <fullName evidence="2">Uncharacterized protein</fullName>
    </submittedName>
</protein>
<dbReference type="AlphaFoldDB" id="A0A7V8B0L3"/>
<dbReference type="EMBL" id="WBVY01000009">
    <property type="protein sequence ID" value="KAB2654906.1"/>
    <property type="molecule type" value="Genomic_DNA"/>
</dbReference>